<evidence type="ECO:0000313" key="2">
    <source>
        <dbReference type="Proteomes" id="UP000054564"/>
    </source>
</evidence>
<evidence type="ECO:0000313" key="1">
    <source>
        <dbReference type="EMBL" id="KNF02677.1"/>
    </source>
</evidence>
<dbReference type="Proteomes" id="UP000054564">
    <property type="component" value="Unassembled WGS sequence"/>
</dbReference>
<name>A0A0L0VTZ0_9BASI</name>
<reference evidence="2" key="1">
    <citation type="submission" date="2014-03" db="EMBL/GenBank/DDBJ databases">
        <title>The Genome Sequence of Puccinia striiformis f. sp. tritici PST-78.</title>
        <authorList>
            <consortium name="The Broad Institute Genome Sequencing Platform"/>
            <person name="Cuomo C."/>
            <person name="Hulbert S."/>
            <person name="Chen X."/>
            <person name="Walker B."/>
            <person name="Young S.K."/>
            <person name="Zeng Q."/>
            <person name="Gargeya S."/>
            <person name="Fitzgerald M."/>
            <person name="Haas B."/>
            <person name="Abouelleil A."/>
            <person name="Alvarado L."/>
            <person name="Arachchi H.M."/>
            <person name="Berlin A.M."/>
            <person name="Chapman S.B."/>
            <person name="Goldberg J."/>
            <person name="Griggs A."/>
            <person name="Gujja S."/>
            <person name="Hansen M."/>
            <person name="Howarth C."/>
            <person name="Imamovic A."/>
            <person name="Larimer J."/>
            <person name="McCowan C."/>
            <person name="Montmayeur A."/>
            <person name="Murphy C."/>
            <person name="Neiman D."/>
            <person name="Pearson M."/>
            <person name="Priest M."/>
            <person name="Roberts A."/>
            <person name="Saif S."/>
            <person name="Shea T."/>
            <person name="Sisk P."/>
            <person name="Sykes S."/>
            <person name="Wortman J."/>
            <person name="Nusbaum C."/>
            <person name="Birren B."/>
        </authorList>
    </citation>
    <scope>NUCLEOTIDE SEQUENCE [LARGE SCALE GENOMIC DNA]</scope>
    <source>
        <strain evidence="2">race PST-78</strain>
    </source>
</reference>
<dbReference type="AlphaFoldDB" id="A0A0L0VTZ0"/>
<protein>
    <submittedName>
        <fullName evidence="1">Uncharacterized protein</fullName>
    </submittedName>
</protein>
<keyword evidence="2" id="KW-1185">Reference proteome</keyword>
<comment type="caution">
    <text evidence="1">The sequence shown here is derived from an EMBL/GenBank/DDBJ whole genome shotgun (WGS) entry which is preliminary data.</text>
</comment>
<dbReference type="EMBL" id="AJIL01000021">
    <property type="protein sequence ID" value="KNF02677.1"/>
    <property type="molecule type" value="Genomic_DNA"/>
</dbReference>
<sequence>MELHFGATQEYPPMFGCHDRRLGTLRQYHITDADIMLANDLAEILQPFYEITLQVSIKGSARLADVVVFIDQITSHLSSAISNKQHVYPPPALRNACRGGLQLTNKYYTLTNCSPLYRVAMG</sequence>
<accession>A0A0L0VTZ0</accession>
<gene>
    <name evidence="1" type="ORF">PSTG_03963</name>
</gene>
<organism evidence="1 2">
    <name type="scientific">Puccinia striiformis f. sp. tritici PST-78</name>
    <dbReference type="NCBI Taxonomy" id="1165861"/>
    <lineage>
        <taxon>Eukaryota</taxon>
        <taxon>Fungi</taxon>
        <taxon>Dikarya</taxon>
        <taxon>Basidiomycota</taxon>
        <taxon>Pucciniomycotina</taxon>
        <taxon>Pucciniomycetes</taxon>
        <taxon>Pucciniales</taxon>
        <taxon>Pucciniaceae</taxon>
        <taxon>Puccinia</taxon>
    </lineage>
</organism>
<dbReference type="STRING" id="1165861.A0A0L0VTZ0"/>
<proteinExistence type="predicted"/>